<sequence length="123" mass="13672">MRTRTRSEDVDVDVLVGMCNVCAWLPSRFDNFGRHVGECAMHADDDENEDEDEDADDDGAGAAGILNTGYGMPCRVPFFSRTRSQKSSSSHCHSLTRSAEAVEFPLMCKQADCQRYFLCSSFS</sequence>
<accession>Q6IGK4</accession>
<gene>
    <name evidence="2" type="ORF">HDC06086</name>
</gene>
<protein>
    <submittedName>
        <fullName evidence="2">HDC06086</fullName>
    </submittedName>
</protein>
<organism evidence="2">
    <name type="scientific">Drosophila melanogaster</name>
    <name type="common">Fruit fly</name>
    <dbReference type="NCBI Taxonomy" id="7227"/>
    <lineage>
        <taxon>Eukaryota</taxon>
        <taxon>Metazoa</taxon>
        <taxon>Ecdysozoa</taxon>
        <taxon>Arthropoda</taxon>
        <taxon>Hexapoda</taxon>
        <taxon>Insecta</taxon>
        <taxon>Pterygota</taxon>
        <taxon>Neoptera</taxon>
        <taxon>Endopterygota</taxon>
        <taxon>Diptera</taxon>
        <taxon>Brachycera</taxon>
        <taxon>Muscomorpha</taxon>
        <taxon>Ephydroidea</taxon>
        <taxon>Drosophilidae</taxon>
        <taxon>Drosophila</taxon>
        <taxon>Sophophora</taxon>
    </lineage>
</organism>
<reference evidence="2" key="1">
    <citation type="journal article" date="2003" name="Genome Biol.">
        <title>An integrated gene annotation and transcriptional profiling approach towards the full gene content of the Drosophila genome.</title>
        <authorList>
            <person name="Hild M."/>
            <person name="Beckmann B."/>
            <person name="Haas S.A."/>
            <person name="Koch B."/>
            <person name="Solovyev V."/>
            <person name="Busold C."/>
            <person name="Fellenberg K."/>
            <person name="Boutros M."/>
            <person name="Vingron M."/>
            <person name="Sauer F."/>
            <person name="Hoheisel J.D."/>
            <person name="Paro R."/>
        </authorList>
    </citation>
    <scope>NUCLEOTIDE SEQUENCE</scope>
</reference>
<evidence type="ECO:0000256" key="1">
    <source>
        <dbReference type="SAM" id="MobiDB-lite"/>
    </source>
</evidence>
<name>Q6IGK4_DROME</name>
<evidence type="ECO:0000313" key="2">
    <source>
        <dbReference type="EMBL" id="DAA02460.1"/>
    </source>
</evidence>
<dbReference type="AlphaFoldDB" id="Q6IGK4"/>
<feature type="compositionally biased region" description="Acidic residues" evidence="1">
    <location>
        <begin position="44"/>
        <end position="59"/>
    </location>
</feature>
<dbReference type="EMBL" id="BK003762">
    <property type="protein sequence ID" value="DAA02460.1"/>
    <property type="molecule type" value="Genomic_DNA"/>
</dbReference>
<feature type="region of interest" description="Disordered" evidence="1">
    <location>
        <begin position="43"/>
        <end position="64"/>
    </location>
</feature>
<proteinExistence type="predicted"/>